<dbReference type="AlphaFoldDB" id="A0AAV1KZM2"/>
<dbReference type="EMBL" id="CAVLGL010000082">
    <property type="protein sequence ID" value="CAK1588566.1"/>
    <property type="molecule type" value="Genomic_DNA"/>
</dbReference>
<keyword evidence="1" id="KW-1133">Transmembrane helix</keyword>
<name>A0AAV1KZM2_9NEOP</name>
<dbReference type="Pfam" id="PF15860">
    <property type="entry name" value="DUF4728"/>
    <property type="match status" value="1"/>
</dbReference>
<feature type="transmembrane region" description="Helical" evidence="1">
    <location>
        <begin position="101"/>
        <end position="124"/>
    </location>
</feature>
<evidence type="ECO:0000313" key="2">
    <source>
        <dbReference type="EMBL" id="CAK1588566.1"/>
    </source>
</evidence>
<feature type="transmembrane region" description="Helical" evidence="1">
    <location>
        <begin position="12"/>
        <end position="30"/>
    </location>
</feature>
<evidence type="ECO:0000256" key="1">
    <source>
        <dbReference type="SAM" id="Phobius"/>
    </source>
</evidence>
<feature type="transmembrane region" description="Helical" evidence="1">
    <location>
        <begin position="64"/>
        <end position="94"/>
    </location>
</feature>
<dbReference type="Proteomes" id="UP001314205">
    <property type="component" value="Unassembled WGS sequence"/>
</dbReference>
<evidence type="ECO:0000313" key="3">
    <source>
        <dbReference type="Proteomes" id="UP001314205"/>
    </source>
</evidence>
<keyword evidence="1" id="KW-0812">Transmembrane</keyword>
<dbReference type="InterPro" id="IPR031720">
    <property type="entry name" value="DUF4728"/>
</dbReference>
<dbReference type="PANTHER" id="PTHR36694">
    <property type="entry name" value="PASIFLORA 1, ISOFORM A-RELATED"/>
    <property type="match status" value="1"/>
</dbReference>
<keyword evidence="3" id="KW-1185">Reference proteome</keyword>
<reference evidence="2 3" key="1">
    <citation type="submission" date="2023-11" db="EMBL/GenBank/DDBJ databases">
        <authorList>
            <person name="Hedman E."/>
            <person name="Englund M."/>
            <person name="Stromberg M."/>
            <person name="Nyberg Akerstrom W."/>
            <person name="Nylinder S."/>
            <person name="Jareborg N."/>
            <person name="Kallberg Y."/>
            <person name="Kronander E."/>
        </authorList>
    </citation>
    <scope>NUCLEOTIDE SEQUENCE [LARGE SCALE GENOMIC DNA]</scope>
</reference>
<comment type="caution">
    <text evidence="2">The sequence shown here is derived from an EMBL/GenBank/DDBJ whole genome shotgun (WGS) entry which is preliminary data.</text>
</comment>
<organism evidence="2 3">
    <name type="scientific">Parnassius mnemosyne</name>
    <name type="common">clouded apollo</name>
    <dbReference type="NCBI Taxonomy" id="213953"/>
    <lineage>
        <taxon>Eukaryota</taxon>
        <taxon>Metazoa</taxon>
        <taxon>Ecdysozoa</taxon>
        <taxon>Arthropoda</taxon>
        <taxon>Hexapoda</taxon>
        <taxon>Insecta</taxon>
        <taxon>Pterygota</taxon>
        <taxon>Neoptera</taxon>
        <taxon>Endopterygota</taxon>
        <taxon>Lepidoptera</taxon>
        <taxon>Glossata</taxon>
        <taxon>Ditrysia</taxon>
        <taxon>Papilionoidea</taxon>
        <taxon>Papilionidae</taxon>
        <taxon>Parnassiinae</taxon>
        <taxon>Parnassini</taxon>
        <taxon>Parnassius</taxon>
        <taxon>Driopa</taxon>
    </lineage>
</organism>
<proteinExistence type="predicted"/>
<gene>
    <name evidence="2" type="ORF">PARMNEM_LOCUS9186</name>
</gene>
<keyword evidence="1" id="KW-0472">Membrane</keyword>
<accession>A0AAV1KZM2</accession>
<dbReference type="PANTHER" id="PTHR36694:SF11">
    <property type="entry name" value="LP21121P-RELATED"/>
    <property type="match status" value="1"/>
</dbReference>
<sequence length="183" mass="21251">MPIIRSRGCWRRLRLLCYASAFYAMVYFSINIVTMERSIEAHERYRSGKMKETESEIFLVPDELIPIAVSLNITMLICSSLGFVACVILVIGVYKDIKYMLLPWIIAMGLEILGEVINFVFLFYLRIVNFNSKTSYLFTLEFFFTSLNIYAMLCVISQFQEYLEGRGTAAFDYSDRVSHQHCC</sequence>
<protein>
    <submittedName>
        <fullName evidence="2">Uncharacterized protein</fullName>
    </submittedName>
</protein>
<feature type="transmembrane region" description="Helical" evidence="1">
    <location>
        <begin position="136"/>
        <end position="156"/>
    </location>
</feature>